<dbReference type="EMBL" id="KZ293764">
    <property type="protein sequence ID" value="PBK79677.1"/>
    <property type="molecule type" value="Genomic_DNA"/>
</dbReference>
<dbReference type="AlphaFoldDB" id="A0A2H3CSG2"/>
<dbReference type="InParanoid" id="A0A2H3CSG2"/>
<accession>A0A2H3CSG2</accession>
<organism evidence="1 2">
    <name type="scientific">Armillaria gallica</name>
    <name type="common">Bulbous honey fungus</name>
    <name type="synonym">Armillaria bulbosa</name>
    <dbReference type="NCBI Taxonomy" id="47427"/>
    <lineage>
        <taxon>Eukaryota</taxon>
        <taxon>Fungi</taxon>
        <taxon>Dikarya</taxon>
        <taxon>Basidiomycota</taxon>
        <taxon>Agaricomycotina</taxon>
        <taxon>Agaricomycetes</taxon>
        <taxon>Agaricomycetidae</taxon>
        <taxon>Agaricales</taxon>
        <taxon>Marasmiineae</taxon>
        <taxon>Physalacriaceae</taxon>
        <taxon>Armillaria</taxon>
    </lineage>
</organism>
<dbReference type="STRING" id="47427.A0A2H3CSG2"/>
<sequence length="145" mass="16112">MKFLILTMVIGKPLQWEIVEGQLAIPPQEPWWRCFRSYEWPSTLHEKYSLCTGTPPSGYLKQSSGLPVANPTPFWSIPASPIQQEGSSAALTAYTYVVTIGSGIMGTAFSRTLIEVDRLEIVMLEARDAYSERGTGDSHIMTTLI</sequence>
<keyword evidence="2" id="KW-1185">Reference proteome</keyword>
<name>A0A2H3CSG2_ARMGA</name>
<protein>
    <recommendedName>
        <fullName evidence="3">FAD dependent oxidoreductase domain-containing protein</fullName>
    </recommendedName>
</protein>
<evidence type="ECO:0000313" key="2">
    <source>
        <dbReference type="Proteomes" id="UP000217790"/>
    </source>
</evidence>
<reference evidence="2" key="1">
    <citation type="journal article" date="2017" name="Nat. Ecol. Evol.">
        <title>Genome expansion and lineage-specific genetic innovations in the forest pathogenic fungi Armillaria.</title>
        <authorList>
            <person name="Sipos G."/>
            <person name="Prasanna A.N."/>
            <person name="Walter M.C."/>
            <person name="O'Connor E."/>
            <person name="Balint B."/>
            <person name="Krizsan K."/>
            <person name="Kiss B."/>
            <person name="Hess J."/>
            <person name="Varga T."/>
            <person name="Slot J."/>
            <person name="Riley R."/>
            <person name="Boka B."/>
            <person name="Rigling D."/>
            <person name="Barry K."/>
            <person name="Lee J."/>
            <person name="Mihaltcheva S."/>
            <person name="LaButti K."/>
            <person name="Lipzen A."/>
            <person name="Waldron R."/>
            <person name="Moloney N.M."/>
            <person name="Sperisen C."/>
            <person name="Kredics L."/>
            <person name="Vagvoelgyi C."/>
            <person name="Patrignani A."/>
            <person name="Fitzpatrick D."/>
            <person name="Nagy I."/>
            <person name="Doyle S."/>
            <person name="Anderson J.B."/>
            <person name="Grigoriev I.V."/>
            <person name="Gueldener U."/>
            <person name="Muensterkoetter M."/>
            <person name="Nagy L.G."/>
        </authorList>
    </citation>
    <scope>NUCLEOTIDE SEQUENCE [LARGE SCALE GENOMIC DNA]</scope>
    <source>
        <strain evidence="2">Ar21-2</strain>
    </source>
</reference>
<dbReference type="OrthoDB" id="429143at2759"/>
<evidence type="ECO:0008006" key="3">
    <source>
        <dbReference type="Google" id="ProtNLM"/>
    </source>
</evidence>
<dbReference type="Proteomes" id="UP000217790">
    <property type="component" value="Unassembled WGS sequence"/>
</dbReference>
<evidence type="ECO:0000313" key="1">
    <source>
        <dbReference type="EMBL" id="PBK79677.1"/>
    </source>
</evidence>
<proteinExistence type="predicted"/>
<gene>
    <name evidence="1" type="ORF">ARMGADRAFT_118138</name>
</gene>